<proteinExistence type="predicted"/>
<dbReference type="Proteomes" id="UP000245056">
    <property type="component" value="Unassembled WGS sequence"/>
</dbReference>
<organism evidence="1 2">
    <name type="scientific">Pseudomonas prosekii</name>
    <dbReference type="NCBI Taxonomy" id="1148509"/>
    <lineage>
        <taxon>Bacteria</taxon>
        <taxon>Pseudomonadati</taxon>
        <taxon>Pseudomonadota</taxon>
        <taxon>Gammaproteobacteria</taxon>
        <taxon>Pseudomonadales</taxon>
        <taxon>Pseudomonadaceae</taxon>
        <taxon>Pseudomonas</taxon>
    </lineage>
</organism>
<name>A0A2U2DBC5_9PSED</name>
<accession>A0A2U2DBC5</accession>
<protein>
    <submittedName>
        <fullName evidence="1">Uncharacterized protein</fullName>
    </submittedName>
</protein>
<gene>
    <name evidence="1" type="ORF">C9I49_07060</name>
</gene>
<dbReference type="EMBL" id="QFAW01000007">
    <property type="protein sequence ID" value="PWE46690.1"/>
    <property type="molecule type" value="Genomic_DNA"/>
</dbReference>
<comment type="caution">
    <text evidence="1">The sequence shown here is derived from an EMBL/GenBank/DDBJ whole genome shotgun (WGS) entry which is preliminary data.</text>
</comment>
<dbReference type="RefSeq" id="WP_109520506.1">
    <property type="nucleotide sequence ID" value="NZ_QFAW01000007.1"/>
</dbReference>
<dbReference type="AlphaFoldDB" id="A0A2U2DBC5"/>
<reference evidence="1 2" key="1">
    <citation type="submission" date="2018-05" db="EMBL/GenBank/DDBJ databases">
        <title>Genome sequences of two Antarctic strains of Pseudomonas prosekii: insights into adaptation to extreme conditions.</title>
        <authorList>
            <person name="Snopkova K."/>
            <person name="Dufkova K."/>
            <person name="Cejkova D."/>
            <person name="Sedlacek I."/>
            <person name="Smajs D."/>
        </authorList>
    </citation>
    <scope>NUCLEOTIDE SEQUENCE [LARGE SCALE GENOMIC DNA]</scope>
    <source>
        <strain evidence="1 2">P2673</strain>
    </source>
</reference>
<evidence type="ECO:0000313" key="2">
    <source>
        <dbReference type="Proteomes" id="UP000245056"/>
    </source>
</evidence>
<sequence>MTFNTKQTGETIATLASEILRNPHASATAKSLAASALSQSSSTKETGKLMETLASHVMQSDKYSAATKSLAASVLSQSDKAR</sequence>
<dbReference type="OrthoDB" id="5526627at2"/>
<evidence type="ECO:0000313" key="1">
    <source>
        <dbReference type="EMBL" id="PWE46690.1"/>
    </source>
</evidence>